<evidence type="ECO:0000256" key="7">
    <source>
        <dbReference type="ARBA" id="ARBA00049006"/>
    </source>
</evidence>
<keyword evidence="2" id="KW-0560">Oxidoreductase</keyword>
<evidence type="ECO:0000256" key="4">
    <source>
        <dbReference type="ARBA" id="ARBA00037918"/>
    </source>
</evidence>
<comment type="caution">
    <text evidence="9">The sequence shown here is derived from an EMBL/GenBank/DDBJ whole genome shotgun (WGS) entry which is preliminary data.</text>
</comment>
<dbReference type="EC" id="1.1.1.6" evidence="5"/>
<name>A0ABS6FDU4_9FIRM</name>
<dbReference type="PANTHER" id="PTHR43616">
    <property type="entry name" value="GLYCEROL DEHYDROGENASE"/>
    <property type="match status" value="1"/>
</dbReference>
<sequence length="367" mass="39434">MFQAIVFPPKYIQGQGALKEIGHYVEQIGKRALLVGDEISFSLGADTICQSLSDHGVDCVKMMFGGECTHQEIARIAEQAKEENRDTIIGLGAGKVVDASRAASFQCDCKLVVVPTAVSSTAPISSSSVVYTEQHTFDVELEFPANPHLTLVDTDLIVTAPPAHLMAGIGDALAAWYEGEACDKSRAKVVDGGARTHTISVLTKACKENLFTYSLEARRSCETKVVTPAFERVVEAILLMAGLSFEGPSCAAAHAIDTGMLNTFEELQSFKHGEIVAFTTLGEIVLGQYPADEVKNYVALTNALGLPVCLKDFGIDAKADRDRLMLAAERACGRKIMSNEPFKATPELIYNAILAADTLGSYYGGRD</sequence>
<accession>A0ABS6FDU4</accession>
<reference evidence="9 10" key="1">
    <citation type="submission" date="2021-06" db="EMBL/GenBank/DDBJ databases">
        <authorList>
            <person name="Sun Q."/>
            <person name="Li D."/>
        </authorList>
    </citation>
    <scope>NUCLEOTIDE SEQUENCE [LARGE SCALE GENOMIC DNA]</scope>
    <source>
        <strain evidence="9 10">MSJ-2</strain>
    </source>
</reference>
<comment type="catalytic activity">
    <reaction evidence="7">
        <text>glycerol + NAD(+) = dihydroxyacetone + NADH + H(+)</text>
        <dbReference type="Rhea" id="RHEA:13769"/>
        <dbReference type="ChEBI" id="CHEBI:15378"/>
        <dbReference type="ChEBI" id="CHEBI:16016"/>
        <dbReference type="ChEBI" id="CHEBI:17754"/>
        <dbReference type="ChEBI" id="CHEBI:57540"/>
        <dbReference type="ChEBI" id="CHEBI:57945"/>
        <dbReference type="EC" id="1.1.1.6"/>
    </reaction>
</comment>
<dbReference type="PANTHER" id="PTHR43616:SF5">
    <property type="entry name" value="GLYCEROL DEHYDROGENASE 1"/>
    <property type="match status" value="1"/>
</dbReference>
<evidence type="ECO:0000259" key="8">
    <source>
        <dbReference type="Pfam" id="PF00465"/>
    </source>
</evidence>
<evidence type="ECO:0000256" key="1">
    <source>
        <dbReference type="ARBA" id="ARBA00022723"/>
    </source>
</evidence>
<keyword evidence="3" id="KW-0520">NAD</keyword>
<evidence type="ECO:0000256" key="6">
    <source>
        <dbReference type="ARBA" id="ARBA00040132"/>
    </source>
</evidence>
<protein>
    <recommendedName>
        <fullName evidence="6">Glycerol dehydrogenase</fullName>
        <ecNumber evidence="5">1.1.1.6</ecNumber>
    </recommendedName>
</protein>
<keyword evidence="1" id="KW-0479">Metal-binding</keyword>
<feature type="domain" description="Alcohol dehydrogenase iron-type/glycerol dehydrogenase GldA" evidence="8">
    <location>
        <begin position="8"/>
        <end position="154"/>
    </location>
</feature>
<dbReference type="RefSeq" id="WP_216633504.1">
    <property type="nucleotide sequence ID" value="NZ_JAHLQN010000001.1"/>
</dbReference>
<dbReference type="Proteomes" id="UP000787672">
    <property type="component" value="Unassembled WGS sequence"/>
</dbReference>
<dbReference type="NCBIfam" id="NF006941">
    <property type="entry name" value="PRK09423.1"/>
    <property type="match status" value="1"/>
</dbReference>
<dbReference type="InterPro" id="IPR001670">
    <property type="entry name" value="ADH_Fe/GldA"/>
</dbReference>
<dbReference type="Pfam" id="PF00465">
    <property type="entry name" value="Fe-ADH"/>
    <property type="match status" value="1"/>
</dbReference>
<dbReference type="InterPro" id="IPR016205">
    <property type="entry name" value="Glycerol_DH"/>
</dbReference>
<organism evidence="9 10">
    <name type="scientific">Dysosmobacter acutus</name>
    <dbReference type="NCBI Taxonomy" id="2841504"/>
    <lineage>
        <taxon>Bacteria</taxon>
        <taxon>Bacillati</taxon>
        <taxon>Bacillota</taxon>
        <taxon>Clostridia</taxon>
        <taxon>Eubacteriales</taxon>
        <taxon>Oscillospiraceae</taxon>
        <taxon>Dysosmobacter</taxon>
    </lineage>
</organism>
<keyword evidence="10" id="KW-1185">Reference proteome</keyword>
<dbReference type="EMBL" id="JAHLQN010000001">
    <property type="protein sequence ID" value="MBU5628235.1"/>
    <property type="molecule type" value="Genomic_DNA"/>
</dbReference>
<dbReference type="PIRSF" id="PIRSF000112">
    <property type="entry name" value="Glycerol_dehydrogenase"/>
    <property type="match status" value="1"/>
</dbReference>
<comment type="pathway">
    <text evidence="4">Polyol metabolism; glycerol fermentation; glycerone phosphate from glycerol (oxidative route): step 1/2.</text>
</comment>
<dbReference type="CDD" id="cd08170">
    <property type="entry name" value="GlyDH"/>
    <property type="match status" value="1"/>
</dbReference>
<evidence type="ECO:0000313" key="9">
    <source>
        <dbReference type="EMBL" id="MBU5628235.1"/>
    </source>
</evidence>
<evidence type="ECO:0000256" key="5">
    <source>
        <dbReference type="ARBA" id="ARBA00039147"/>
    </source>
</evidence>
<proteinExistence type="predicted"/>
<evidence type="ECO:0000256" key="2">
    <source>
        <dbReference type="ARBA" id="ARBA00023002"/>
    </source>
</evidence>
<evidence type="ECO:0000313" key="10">
    <source>
        <dbReference type="Proteomes" id="UP000787672"/>
    </source>
</evidence>
<gene>
    <name evidence="9" type="ORF">KQI82_15090</name>
</gene>
<evidence type="ECO:0000256" key="3">
    <source>
        <dbReference type="ARBA" id="ARBA00023027"/>
    </source>
</evidence>